<dbReference type="RefSeq" id="WP_209482911.1">
    <property type="nucleotide sequence ID" value="NZ_JAGGKQ010000003.1"/>
</dbReference>
<gene>
    <name evidence="8" type="ORF">J2751_000523</name>
</gene>
<name>A0A8T4GD07_9EURY</name>
<evidence type="ECO:0000256" key="2">
    <source>
        <dbReference type="ARBA" id="ARBA00022519"/>
    </source>
</evidence>
<evidence type="ECO:0000256" key="6">
    <source>
        <dbReference type="SAM" id="MobiDB-lite"/>
    </source>
</evidence>
<keyword evidence="3" id="KW-0479">Metal-binding</keyword>
<dbReference type="GO" id="GO:0008758">
    <property type="term" value="F:UDP-2,3-diacylglucosamine hydrolase activity"/>
    <property type="evidence" value="ECO:0007669"/>
    <property type="project" value="TreeGrafter"/>
</dbReference>
<protein>
    <submittedName>
        <fullName evidence="8">UDP-2,3-diacylglucosamine pyrophosphatase LpxH</fullName>
    </submittedName>
</protein>
<dbReference type="OrthoDB" id="31433at2157"/>
<dbReference type="SUPFAM" id="SSF56300">
    <property type="entry name" value="Metallo-dependent phosphatases"/>
    <property type="match status" value="1"/>
</dbReference>
<accession>A0A8T4GD07</accession>
<keyword evidence="5" id="KW-0464">Manganese</keyword>
<dbReference type="Gene3D" id="3.60.21.10">
    <property type="match status" value="1"/>
</dbReference>
<keyword evidence="1" id="KW-1003">Cell membrane</keyword>
<evidence type="ECO:0000256" key="4">
    <source>
        <dbReference type="ARBA" id="ARBA00023136"/>
    </source>
</evidence>
<dbReference type="InterPro" id="IPR004843">
    <property type="entry name" value="Calcineurin-like_PHP"/>
</dbReference>
<evidence type="ECO:0000259" key="7">
    <source>
        <dbReference type="Pfam" id="PF00149"/>
    </source>
</evidence>
<dbReference type="InterPro" id="IPR043461">
    <property type="entry name" value="LpxH-like"/>
</dbReference>
<evidence type="ECO:0000313" key="8">
    <source>
        <dbReference type="EMBL" id="MBP1921530.1"/>
    </source>
</evidence>
<organism evidence="8 9">
    <name type="scientific">Halorubrum alkaliphilum</name>
    <dbReference type="NCBI Taxonomy" id="261290"/>
    <lineage>
        <taxon>Archaea</taxon>
        <taxon>Methanobacteriati</taxon>
        <taxon>Methanobacteriota</taxon>
        <taxon>Stenosarchaea group</taxon>
        <taxon>Halobacteria</taxon>
        <taxon>Halobacteriales</taxon>
        <taxon>Haloferacaceae</taxon>
        <taxon>Halorubrum</taxon>
    </lineage>
</organism>
<dbReference type="GO" id="GO:0046872">
    <property type="term" value="F:metal ion binding"/>
    <property type="evidence" value="ECO:0007669"/>
    <property type="project" value="UniProtKB-KW"/>
</dbReference>
<dbReference type="PANTHER" id="PTHR34990">
    <property type="entry name" value="UDP-2,3-DIACYLGLUCOSAMINE HYDROLASE-RELATED"/>
    <property type="match status" value="1"/>
</dbReference>
<keyword evidence="2" id="KW-0997">Cell inner membrane</keyword>
<dbReference type="GO" id="GO:0016020">
    <property type="term" value="C:membrane"/>
    <property type="evidence" value="ECO:0007669"/>
    <property type="project" value="GOC"/>
</dbReference>
<comment type="caution">
    <text evidence="8">The sequence shown here is derived from an EMBL/GenBank/DDBJ whole genome shotgun (WGS) entry which is preliminary data.</text>
</comment>
<feature type="domain" description="Calcineurin-like phosphoesterase" evidence="7">
    <location>
        <begin position="2"/>
        <end position="226"/>
    </location>
</feature>
<dbReference type="Proteomes" id="UP000823588">
    <property type="component" value="Unassembled WGS sequence"/>
</dbReference>
<evidence type="ECO:0000256" key="1">
    <source>
        <dbReference type="ARBA" id="ARBA00022475"/>
    </source>
</evidence>
<dbReference type="EMBL" id="JAGGKQ010000003">
    <property type="protein sequence ID" value="MBP1921530.1"/>
    <property type="molecule type" value="Genomic_DNA"/>
</dbReference>
<evidence type="ECO:0000313" key="9">
    <source>
        <dbReference type="Proteomes" id="UP000823588"/>
    </source>
</evidence>
<proteinExistence type="predicted"/>
<evidence type="ECO:0000256" key="5">
    <source>
        <dbReference type="ARBA" id="ARBA00023211"/>
    </source>
</evidence>
<dbReference type="InterPro" id="IPR029052">
    <property type="entry name" value="Metallo-depent_PP-like"/>
</dbReference>
<dbReference type="GO" id="GO:0009245">
    <property type="term" value="P:lipid A biosynthetic process"/>
    <property type="evidence" value="ECO:0007669"/>
    <property type="project" value="TreeGrafter"/>
</dbReference>
<keyword evidence="9" id="KW-1185">Reference proteome</keyword>
<sequence>MSDTHLGTAHLDSVDPDRDEFKRFLRYLRDDLQPTHLVLNGDIEDFWRRDMRTLTRENYDVFTRLRELRDAGIEVHYVLGNHDWYARKDLEVTGGRGEKAYYDSEYPEQLTISTDGTTYTFMHGHQFDPVQDEWYFDKLAVISTDSVGATFSEKWALFSEVNGVAEMFHALLKLATDRVSHGTWADRLGKMDRCGDHDLNEQPGSAGQYVADRPDTDWLCIGHTHCAGIRPDTNVANSGAWLDSENTYLVLEDRPRLMAWNDGEPEPRTEHTEPGTSDGILDRLRRRGR</sequence>
<dbReference type="Pfam" id="PF00149">
    <property type="entry name" value="Metallophos"/>
    <property type="match status" value="1"/>
</dbReference>
<evidence type="ECO:0000256" key="3">
    <source>
        <dbReference type="ARBA" id="ARBA00022723"/>
    </source>
</evidence>
<keyword evidence="4" id="KW-0472">Membrane</keyword>
<dbReference type="AlphaFoldDB" id="A0A8T4GD07"/>
<dbReference type="CDD" id="cd07398">
    <property type="entry name" value="MPP_YbbF-LpxH"/>
    <property type="match status" value="1"/>
</dbReference>
<feature type="region of interest" description="Disordered" evidence="6">
    <location>
        <begin position="260"/>
        <end position="289"/>
    </location>
</feature>
<reference evidence="8" key="1">
    <citation type="submission" date="2021-03" db="EMBL/GenBank/DDBJ databases">
        <title>Genomic Encyclopedia of Type Strains, Phase IV (KMG-IV): sequencing the most valuable type-strain genomes for metagenomic binning, comparative biology and taxonomic classification.</title>
        <authorList>
            <person name="Goeker M."/>
        </authorList>
    </citation>
    <scope>NUCLEOTIDE SEQUENCE</scope>
    <source>
        <strain evidence="8">DSM 23564</strain>
    </source>
</reference>